<keyword evidence="2" id="KW-1185">Reference proteome</keyword>
<dbReference type="Proteomes" id="UP000265520">
    <property type="component" value="Unassembled WGS sequence"/>
</dbReference>
<dbReference type="AlphaFoldDB" id="A0A392RIM1"/>
<dbReference type="EMBL" id="LXQA010230405">
    <property type="protein sequence ID" value="MCI36097.1"/>
    <property type="molecule type" value="Genomic_DNA"/>
</dbReference>
<reference evidence="1 2" key="1">
    <citation type="journal article" date="2018" name="Front. Plant Sci.">
        <title>Red Clover (Trifolium pratense) and Zigzag Clover (T. medium) - A Picture of Genomic Similarities and Differences.</title>
        <authorList>
            <person name="Dluhosova J."/>
            <person name="Istvanek J."/>
            <person name="Nedelnik J."/>
            <person name="Repkova J."/>
        </authorList>
    </citation>
    <scope>NUCLEOTIDE SEQUENCE [LARGE SCALE GENOMIC DNA]</scope>
    <source>
        <strain evidence="2">cv. 10/8</strain>
        <tissue evidence="1">Leaf</tissue>
    </source>
</reference>
<evidence type="ECO:0000313" key="1">
    <source>
        <dbReference type="EMBL" id="MCI36097.1"/>
    </source>
</evidence>
<protein>
    <submittedName>
        <fullName evidence="1">Uncharacterized protein</fullName>
    </submittedName>
</protein>
<organism evidence="1 2">
    <name type="scientific">Trifolium medium</name>
    <dbReference type="NCBI Taxonomy" id="97028"/>
    <lineage>
        <taxon>Eukaryota</taxon>
        <taxon>Viridiplantae</taxon>
        <taxon>Streptophyta</taxon>
        <taxon>Embryophyta</taxon>
        <taxon>Tracheophyta</taxon>
        <taxon>Spermatophyta</taxon>
        <taxon>Magnoliopsida</taxon>
        <taxon>eudicotyledons</taxon>
        <taxon>Gunneridae</taxon>
        <taxon>Pentapetalae</taxon>
        <taxon>rosids</taxon>
        <taxon>fabids</taxon>
        <taxon>Fabales</taxon>
        <taxon>Fabaceae</taxon>
        <taxon>Papilionoideae</taxon>
        <taxon>50 kb inversion clade</taxon>
        <taxon>NPAAA clade</taxon>
        <taxon>Hologalegina</taxon>
        <taxon>IRL clade</taxon>
        <taxon>Trifolieae</taxon>
        <taxon>Trifolium</taxon>
    </lineage>
</organism>
<feature type="non-terminal residue" evidence="1">
    <location>
        <position position="56"/>
    </location>
</feature>
<sequence>METLTHELLQNPQEIEIQSTFQEEEEKEAKLDTLLDLNIPIEDCNIGCNSESNLVT</sequence>
<comment type="caution">
    <text evidence="1">The sequence shown here is derived from an EMBL/GenBank/DDBJ whole genome shotgun (WGS) entry which is preliminary data.</text>
</comment>
<accession>A0A392RIM1</accession>
<name>A0A392RIM1_9FABA</name>
<proteinExistence type="predicted"/>
<evidence type="ECO:0000313" key="2">
    <source>
        <dbReference type="Proteomes" id="UP000265520"/>
    </source>
</evidence>